<accession>A0ABQ9HAV5</accession>
<proteinExistence type="predicted"/>
<dbReference type="EMBL" id="JARBHB010000006">
    <property type="protein sequence ID" value="KAJ8881396.1"/>
    <property type="molecule type" value="Genomic_DNA"/>
</dbReference>
<organism evidence="1 2">
    <name type="scientific">Dryococelus australis</name>
    <dbReference type="NCBI Taxonomy" id="614101"/>
    <lineage>
        <taxon>Eukaryota</taxon>
        <taxon>Metazoa</taxon>
        <taxon>Ecdysozoa</taxon>
        <taxon>Arthropoda</taxon>
        <taxon>Hexapoda</taxon>
        <taxon>Insecta</taxon>
        <taxon>Pterygota</taxon>
        <taxon>Neoptera</taxon>
        <taxon>Polyneoptera</taxon>
        <taxon>Phasmatodea</taxon>
        <taxon>Verophasmatodea</taxon>
        <taxon>Anareolatae</taxon>
        <taxon>Phasmatidae</taxon>
        <taxon>Eurycanthinae</taxon>
        <taxon>Dryococelus</taxon>
    </lineage>
</organism>
<evidence type="ECO:0000313" key="2">
    <source>
        <dbReference type="Proteomes" id="UP001159363"/>
    </source>
</evidence>
<dbReference type="Proteomes" id="UP001159363">
    <property type="component" value="Chromosome 5"/>
</dbReference>
<name>A0ABQ9HAV5_9NEOP</name>
<sequence length="112" mass="12792">MLQRYAEDDDLLRTVEAIKSNCGYFGGSCLVTAWLLFPPNQRQRSDYSPPIQANRVRFPAESFPDFRRRESCLTMPLVGGFSRGTPVSVSLAFQRYSILTSFHPNRLSKPRC</sequence>
<keyword evidence="2" id="KW-1185">Reference proteome</keyword>
<comment type="caution">
    <text evidence="1">The sequence shown here is derived from an EMBL/GenBank/DDBJ whole genome shotgun (WGS) entry which is preliminary data.</text>
</comment>
<reference evidence="1 2" key="1">
    <citation type="submission" date="2023-02" db="EMBL/GenBank/DDBJ databases">
        <title>LHISI_Scaffold_Assembly.</title>
        <authorList>
            <person name="Stuart O.P."/>
            <person name="Cleave R."/>
            <person name="Magrath M.J.L."/>
            <person name="Mikheyev A.S."/>
        </authorList>
    </citation>
    <scope>NUCLEOTIDE SEQUENCE [LARGE SCALE GENOMIC DNA]</scope>
    <source>
        <strain evidence="1">Daus_M_001</strain>
        <tissue evidence="1">Leg muscle</tissue>
    </source>
</reference>
<evidence type="ECO:0000313" key="1">
    <source>
        <dbReference type="EMBL" id="KAJ8881396.1"/>
    </source>
</evidence>
<protein>
    <submittedName>
        <fullName evidence="1">Uncharacterized protein</fullName>
    </submittedName>
</protein>
<gene>
    <name evidence="1" type="ORF">PR048_017877</name>
</gene>